<comment type="catalytic activity">
    <reaction evidence="8">
        <text>N-terminal S-1,2-diacyl-sn-glyceryl-L-cysteinyl-[lipoprotein] + a glycerophospholipid = N-acyl-S-1,2-diacyl-sn-glyceryl-L-cysteinyl-[lipoprotein] + a 2-acyl-sn-glycero-3-phospholipid + H(+)</text>
        <dbReference type="Rhea" id="RHEA:48228"/>
        <dbReference type="Rhea" id="RHEA-COMP:14681"/>
        <dbReference type="Rhea" id="RHEA-COMP:14684"/>
        <dbReference type="ChEBI" id="CHEBI:15378"/>
        <dbReference type="ChEBI" id="CHEBI:136912"/>
        <dbReference type="ChEBI" id="CHEBI:140656"/>
        <dbReference type="ChEBI" id="CHEBI:140657"/>
        <dbReference type="ChEBI" id="CHEBI:140660"/>
        <dbReference type="EC" id="2.3.1.269"/>
    </reaction>
</comment>
<dbReference type="AlphaFoldDB" id="A0A521E379"/>
<evidence type="ECO:0000259" key="10">
    <source>
        <dbReference type="PROSITE" id="PS50263"/>
    </source>
</evidence>
<feature type="domain" description="CN hydrolase" evidence="10">
    <location>
        <begin position="247"/>
        <end position="503"/>
    </location>
</feature>
<dbReference type="GO" id="GO:0005886">
    <property type="term" value="C:plasma membrane"/>
    <property type="evidence" value="ECO:0007669"/>
    <property type="project" value="UniProtKB-SubCell"/>
</dbReference>
<organism evidence="11 12">
    <name type="scientific">Geodermatophilus aquaeductus</name>
    <dbReference type="NCBI Taxonomy" id="1564161"/>
    <lineage>
        <taxon>Bacteria</taxon>
        <taxon>Bacillati</taxon>
        <taxon>Actinomycetota</taxon>
        <taxon>Actinomycetes</taxon>
        <taxon>Geodermatophilales</taxon>
        <taxon>Geodermatophilaceae</taxon>
        <taxon>Geodermatophilus</taxon>
    </lineage>
</organism>
<comment type="function">
    <text evidence="8">Catalyzes the phospholipid dependent N-acylation of the N-terminal cysteine of apolipoprotein, the last step in lipoprotein maturation.</text>
</comment>
<dbReference type="GO" id="GO:0042158">
    <property type="term" value="P:lipoprotein biosynthetic process"/>
    <property type="evidence" value="ECO:0007669"/>
    <property type="project" value="UniProtKB-UniRule"/>
</dbReference>
<dbReference type="HAMAP" id="MF_01148">
    <property type="entry name" value="Lnt"/>
    <property type="match status" value="1"/>
</dbReference>
<feature type="transmembrane region" description="Helical" evidence="8">
    <location>
        <begin position="25"/>
        <end position="42"/>
    </location>
</feature>
<dbReference type="InterPro" id="IPR003010">
    <property type="entry name" value="C-N_Hydrolase"/>
</dbReference>
<evidence type="ECO:0000256" key="1">
    <source>
        <dbReference type="ARBA" id="ARBA00004651"/>
    </source>
</evidence>
<keyword evidence="11" id="KW-0449">Lipoprotein</keyword>
<keyword evidence="5 8" id="KW-1133">Transmembrane helix</keyword>
<feature type="region of interest" description="Disordered" evidence="9">
    <location>
        <begin position="1"/>
        <end position="21"/>
    </location>
</feature>
<dbReference type="PANTHER" id="PTHR38686">
    <property type="entry name" value="APOLIPOPROTEIN N-ACYLTRANSFERASE"/>
    <property type="match status" value="1"/>
</dbReference>
<dbReference type="CDD" id="cd07571">
    <property type="entry name" value="ALP_N-acyl_transferase"/>
    <property type="match status" value="1"/>
</dbReference>
<dbReference type="Gene3D" id="3.60.110.10">
    <property type="entry name" value="Carbon-nitrogen hydrolase"/>
    <property type="match status" value="1"/>
</dbReference>
<dbReference type="EC" id="2.3.1.269" evidence="8"/>
<feature type="transmembrane region" description="Helical" evidence="8">
    <location>
        <begin position="215"/>
        <end position="235"/>
    </location>
</feature>
<dbReference type="GO" id="GO:0016410">
    <property type="term" value="F:N-acyltransferase activity"/>
    <property type="evidence" value="ECO:0007669"/>
    <property type="project" value="UniProtKB-UniRule"/>
</dbReference>
<keyword evidence="6 8" id="KW-0472">Membrane</keyword>
<sequence length="541" mass="56000">MPPAAVTEAVATGSGGSARGGRRRLPWRTLLAAAGGLALLLAFPGYSLPPLAVLGPAALALAVHGRRARSGAWLGLVLGLAFFVPLLSWSGIYVGSFPWLALAVSQALFVALLGAATAAVSRSRLWPLWTAALWVAQEALRGRVPFGGFPWGRLGLSQTDGPFLSLAAYGGVPLVSFAVALTGTLLAAAVLALVRARRAAGRATATRGPALRTAAAALAAALAVPLLGALAWLPLPGPSLTEGGPTRTVAVVQGDVPEPGLDFNARRRAVLDNHVQQTLDLAAAVQAGDEAQPDLVVWPENSSDIDPYLNADAARQISRAAEAVGAPILVGAVVEGPGRFISNTGIVWDPDTGPGDTYVKRHPVPLAEYVPARDFFRLFSDKVDLVRRDFVHGTEVGVLEMGGARVGDVICFEVVYDSLVADTVEAGAGMLVVQTNNATFGYTDESEQQLAASRLRAVEFGRTVLVAATSGISAVVAPDGSLARRSELFTPAVFVEDVAQRDSTTVAERLGAAPEWVLTALGAGAVLAVAVPAARRRRAAA</sequence>
<evidence type="ECO:0000313" key="12">
    <source>
        <dbReference type="Proteomes" id="UP000317484"/>
    </source>
</evidence>
<keyword evidence="2 8" id="KW-1003">Cell membrane</keyword>
<evidence type="ECO:0000256" key="7">
    <source>
        <dbReference type="ARBA" id="ARBA00023315"/>
    </source>
</evidence>
<evidence type="ECO:0000256" key="3">
    <source>
        <dbReference type="ARBA" id="ARBA00022679"/>
    </source>
</evidence>
<keyword evidence="4 8" id="KW-0812">Transmembrane</keyword>
<accession>A0A521E379</accession>
<protein>
    <recommendedName>
        <fullName evidence="8">Apolipoprotein N-acyltransferase</fullName>
        <shortName evidence="8">ALP N-acyltransferase</shortName>
        <ecNumber evidence="8">2.3.1.269</ecNumber>
    </recommendedName>
</protein>
<dbReference type="InterPro" id="IPR004563">
    <property type="entry name" value="Apolipo_AcylTrfase"/>
</dbReference>
<keyword evidence="3 8" id="KW-0808">Transferase</keyword>
<feature type="transmembrane region" description="Helical" evidence="8">
    <location>
        <begin position="99"/>
        <end position="119"/>
    </location>
</feature>
<evidence type="ECO:0000256" key="2">
    <source>
        <dbReference type="ARBA" id="ARBA00022475"/>
    </source>
</evidence>
<dbReference type="Pfam" id="PF00795">
    <property type="entry name" value="CN_hydrolase"/>
    <property type="match status" value="1"/>
</dbReference>
<comment type="subcellular location">
    <subcellularLocation>
        <location evidence="1 8">Cell membrane</location>
        <topology evidence="1 8">Multi-pass membrane protein</topology>
    </subcellularLocation>
</comment>
<dbReference type="UniPathway" id="UPA00666"/>
<dbReference type="NCBIfam" id="TIGR00546">
    <property type="entry name" value="lnt"/>
    <property type="match status" value="1"/>
</dbReference>
<dbReference type="InterPro" id="IPR036526">
    <property type="entry name" value="C-N_Hydrolase_sf"/>
</dbReference>
<evidence type="ECO:0000256" key="5">
    <source>
        <dbReference type="ARBA" id="ARBA00022989"/>
    </source>
</evidence>
<gene>
    <name evidence="8" type="primary">lnt</name>
    <name evidence="11" type="ORF">SAMN06273567_104195</name>
</gene>
<dbReference type="InterPro" id="IPR045378">
    <property type="entry name" value="LNT_N"/>
</dbReference>
<evidence type="ECO:0000256" key="6">
    <source>
        <dbReference type="ARBA" id="ARBA00023136"/>
    </source>
</evidence>
<evidence type="ECO:0000256" key="4">
    <source>
        <dbReference type="ARBA" id="ARBA00022692"/>
    </source>
</evidence>
<dbReference type="EMBL" id="FXTJ01000004">
    <property type="protein sequence ID" value="SMO78409.1"/>
    <property type="molecule type" value="Genomic_DNA"/>
</dbReference>
<dbReference type="Proteomes" id="UP000317484">
    <property type="component" value="Unassembled WGS sequence"/>
</dbReference>
<reference evidence="11 12" key="1">
    <citation type="submission" date="2017-05" db="EMBL/GenBank/DDBJ databases">
        <authorList>
            <person name="Varghese N."/>
            <person name="Submissions S."/>
        </authorList>
    </citation>
    <scope>NUCLEOTIDE SEQUENCE [LARGE SCALE GENOMIC DNA]</scope>
    <source>
        <strain evidence="11 12">DSM 46834</strain>
    </source>
</reference>
<dbReference type="Pfam" id="PF20154">
    <property type="entry name" value="LNT_N"/>
    <property type="match status" value="1"/>
</dbReference>
<name>A0A521E379_9ACTN</name>
<feature type="transmembrane region" description="Helical" evidence="8">
    <location>
        <begin position="166"/>
        <end position="194"/>
    </location>
</feature>
<evidence type="ECO:0000313" key="11">
    <source>
        <dbReference type="EMBL" id="SMO78409.1"/>
    </source>
</evidence>
<comment type="caution">
    <text evidence="8">Lacks conserved residue(s) required for the propagation of feature annotation.</text>
</comment>
<keyword evidence="7 8" id="KW-0012">Acyltransferase</keyword>
<dbReference type="PANTHER" id="PTHR38686:SF1">
    <property type="entry name" value="APOLIPOPROTEIN N-ACYLTRANSFERASE"/>
    <property type="match status" value="1"/>
</dbReference>
<comment type="pathway">
    <text evidence="8">Protein modification; lipoprotein biosynthesis (N-acyl transfer).</text>
</comment>
<dbReference type="SUPFAM" id="SSF56317">
    <property type="entry name" value="Carbon-nitrogen hydrolase"/>
    <property type="match status" value="1"/>
</dbReference>
<evidence type="ECO:0000256" key="9">
    <source>
        <dbReference type="SAM" id="MobiDB-lite"/>
    </source>
</evidence>
<comment type="similarity">
    <text evidence="8">Belongs to the CN hydrolase family. Apolipoprotein N-acyltransferase subfamily.</text>
</comment>
<dbReference type="PROSITE" id="PS50263">
    <property type="entry name" value="CN_HYDROLASE"/>
    <property type="match status" value="1"/>
</dbReference>
<feature type="transmembrane region" description="Helical" evidence="8">
    <location>
        <begin position="72"/>
        <end position="93"/>
    </location>
</feature>
<keyword evidence="12" id="KW-1185">Reference proteome</keyword>
<evidence type="ECO:0000256" key="8">
    <source>
        <dbReference type="HAMAP-Rule" id="MF_01148"/>
    </source>
</evidence>
<proteinExistence type="inferred from homology"/>